<keyword evidence="1" id="KW-0328">Glycosyltransferase</keyword>
<protein>
    <submittedName>
        <fullName evidence="3">Glycosyltransferase</fullName>
    </submittedName>
</protein>
<evidence type="ECO:0000256" key="2">
    <source>
        <dbReference type="ARBA" id="ARBA00022679"/>
    </source>
</evidence>
<name>A0A9X1AGH7_9HYPH</name>
<dbReference type="PANTHER" id="PTHR12526">
    <property type="entry name" value="GLYCOSYLTRANSFERASE"/>
    <property type="match status" value="1"/>
</dbReference>
<dbReference type="CDD" id="cd03801">
    <property type="entry name" value="GT4_PimA-like"/>
    <property type="match status" value="1"/>
</dbReference>
<keyword evidence="2" id="KW-0808">Transferase</keyword>
<dbReference type="Proteomes" id="UP001138921">
    <property type="component" value="Unassembled WGS sequence"/>
</dbReference>
<reference evidence="3" key="2">
    <citation type="submission" date="2021-03" db="EMBL/GenBank/DDBJ databases">
        <authorList>
            <person name="Artuso I."/>
            <person name="Turrini P."/>
            <person name="Pirolo M."/>
            <person name="Lugli G.A."/>
            <person name="Ventura M."/>
            <person name="Visca P."/>
        </authorList>
    </citation>
    <scope>NUCLEOTIDE SEQUENCE</scope>
    <source>
        <strain evidence="3">LMG 26462</strain>
    </source>
</reference>
<dbReference type="AlphaFoldDB" id="A0A9X1AGH7"/>
<accession>A0A9X1AGH7</accession>
<dbReference type="Gene3D" id="3.40.50.2000">
    <property type="entry name" value="Glycogen Phosphorylase B"/>
    <property type="match status" value="2"/>
</dbReference>
<sequence>MTKILWLSPRIPWPPEDGASVASATLIRQLGWLGHEIQLVCFPQTDPGITEEEVAARLGIKKCLFIRRGPRSPRYKPLEVARHLVTRPLSPLTMREFYRPGLRRALSQNVNVDAQIMVCDTLHVWGAVTSSLPFMIYRAHNVESQIWKRASQHTTNPFLRLLLAIQAWCVFSAERDLVRRADVVATVSDTDRSAFMDLYGAENVVTVPIGFTFEAPLAASPGEAVNLLFVGKLDWPPNAEGLRWFLRSVWPEAFARRSQLKLRIVGSGRPPDLAPSDGVEFLGRVADLTPLYRQCDLAIVPVRYGSGTRVKAIEAARYGRALLSTELGVEGLGLDHATHYLRANSADEWIHVLTTVTRPDCAELGARVFQHLRNDFDERNCARRFEGLLPPNVFSAAKPTPSR</sequence>
<evidence type="ECO:0000313" key="4">
    <source>
        <dbReference type="Proteomes" id="UP001138921"/>
    </source>
</evidence>
<reference evidence="3" key="1">
    <citation type="journal article" date="2021" name="Microorganisms">
        <title>Phylogenomic Reconstruction and Metabolic Potential of the Genus Aminobacter.</title>
        <authorList>
            <person name="Artuso I."/>
            <person name="Turrini P."/>
            <person name="Pirolo M."/>
            <person name="Lugli G.A."/>
            <person name="Ventura M."/>
            <person name="Visca P."/>
        </authorList>
    </citation>
    <scope>NUCLEOTIDE SEQUENCE</scope>
    <source>
        <strain evidence="3">LMG 26462</strain>
    </source>
</reference>
<dbReference type="GO" id="GO:0016757">
    <property type="term" value="F:glycosyltransferase activity"/>
    <property type="evidence" value="ECO:0007669"/>
    <property type="project" value="UniProtKB-KW"/>
</dbReference>
<dbReference type="EMBL" id="JAFLWW010000011">
    <property type="protein sequence ID" value="MBT1159329.1"/>
    <property type="molecule type" value="Genomic_DNA"/>
</dbReference>
<evidence type="ECO:0000313" key="3">
    <source>
        <dbReference type="EMBL" id="MBT1159329.1"/>
    </source>
</evidence>
<dbReference type="SUPFAM" id="SSF53756">
    <property type="entry name" value="UDP-Glycosyltransferase/glycogen phosphorylase"/>
    <property type="match status" value="1"/>
</dbReference>
<dbReference type="Pfam" id="PF13692">
    <property type="entry name" value="Glyco_trans_1_4"/>
    <property type="match status" value="1"/>
</dbReference>
<evidence type="ECO:0000256" key="1">
    <source>
        <dbReference type="ARBA" id="ARBA00022676"/>
    </source>
</evidence>
<organism evidence="3 4">
    <name type="scientific">Aminobacter anthyllidis</name>
    <dbReference type="NCBI Taxonomy" id="1035067"/>
    <lineage>
        <taxon>Bacteria</taxon>
        <taxon>Pseudomonadati</taxon>
        <taxon>Pseudomonadota</taxon>
        <taxon>Alphaproteobacteria</taxon>
        <taxon>Hyphomicrobiales</taxon>
        <taxon>Phyllobacteriaceae</taxon>
        <taxon>Aminobacter</taxon>
    </lineage>
</organism>
<proteinExistence type="predicted"/>
<dbReference type="PANTHER" id="PTHR12526:SF510">
    <property type="entry name" value="D-INOSITOL 3-PHOSPHATE GLYCOSYLTRANSFERASE"/>
    <property type="match status" value="1"/>
</dbReference>
<gene>
    <name evidence="3" type="ORF">J1C56_27535</name>
</gene>
<comment type="caution">
    <text evidence="3">The sequence shown here is derived from an EMBL/GenBank/DDBJ whole genome shotgun (WGS) entry which is preliminary data.</text>
</comment>
<keyword evidence="4" id="KW-1185">Reference proteome</keyword>